<dbReference type="InterPro" id="IPR029058">
    <property type="entry name" value="AB_hydrolase_fold"/>
</dbReference>
<dbReference type="GO" id="GO:0016787">
    <property type="term" value="F:hydrolase activity"/>
    <property type="evidence" value="ECO:0007669"/>
    <property type="project" value="UniProtKB-KW"/>
</dbReference>
<sequence>MRLVAGPPVVIDGQTLDLQVQYVIKLVGAKEGALPSVEESRREADEQGGWLSHPASAEVISSPLQFSGPNGPIEARAYRPKQLTVPAPVLVFYHGGGHVAGSLQSHDLPCRRLALKAECIVIAVDYRLAPEHRFPAGVNDGVAAFREIVNRAKELDIDPRRVAVGGDSAGGNLAAVVAQQTRDDEYPPCYQLLWVPWLDMSSQRRSYELFPLGFFLEKPKMEWYTDLYLNAPSDALDPRASPILGDVKGVAPAAILVAGFDPLRDEGEEYARLLEKAGVPVVLKRYSGLVHPFINVAGCIGAASDAFDDAIRLLRAALS</sequence>
<comment type="caution">
    <text evidence="4">The sequence shown here is derived from an EMBL/GenBank/DDBJ whole genome shotgun (WGS) entry which is preliminary data.</text>
</comment>
<gene>
    <name evidence="4" type="ORF">CU100_24985</name>
</gene>
<name>A0A2P7AKU4_9HYPH</name>
<protein>
    <submittedName>
        <fullName evidence="4">Alpha/beta hydrolase</fullName>
    </submittedName>
</protein>
<evidence type="ECO:0000313" key="4">
    <source>
        <dbReference type="EMBL" id="PSH54835.1"/>
    </source>
</evidence>
<dbReference type="EMBL" id="PGGN01000007">
    <property type="protein sequence ID" value="PSH54835.1"/>
    <property type="molecule type" value="Genomic_DNA"/>
</dbReference>
<dbReference type="Pfam" id="PF07859">
    <property type="entry name" value="Abhydrolase_3"/>
    <property type="match status" value="1"/>
</dbReference>
<dbReference type="Gene3D" id="3.40.50.1820">
    <property type="entry name" value="alpha/beta hydrolase"/>
    <property type="match status" value="1"/>
</dbReference>
<keyword evidence="5" id="KW-1185">Reference proteome</keyword>
<feature type="domain" description="Alpha/beta hydrolase fold-3" evidence="3">
    <location>
        <begin position="90"/>
        <end position="294"/>
    </location>
</feature>
<dbReference type="InterPro" id="IPR013094">
    <property type="entry name" value="AB_hydrolase_3"/>
</dbReference>
<dbReference type="InterPro" id="IPR050300">
    <property type="entry name" value="GDXG_lipolytic_enzyme"/>
</dbReference>
<evidence type="ECO:0000313" key="5">
    <source>
        <dbReference type="Proteomes" id="UP000241158"/>
    </source>
</evidence>
<dbReference type="SUPFAM" id="SSF53474">
    <property type="entry name" value="alpha/beta-Hydrolases"/>
    <property type="match status" value="1"/>
</dbReference>
<dbReference type="PANTHER" id="PTHR48081:SF8">
    <property type="entry name" value="ALPHA_BETA HYDROLASE FOLD-3 DOMAIN-CONTAINING PROTEIN-RELATED"/>
    <property type="match status" value="1"/>
</dbReference>
<comment type="similarity">
    <text evidence="1">Belongs to the 'GDXG' lipolytic enzyme family.</text>
</comment>
<keyword evidence="2 4" id="KW-0378">Hydrolase</keyword>
<proteinExistence type="inferred from homology"/>
<reference evidence="5" key="1">
    <citation type="submission" date="2017-11" db="EMBL/GenBank/DDBJ databases">
        <authorList>
            <person name="Kuznetsova I."/>
            <person name="Sazanova A."/>
            <person name="Chirak E."/>
            <person name="Safronova V."/>
            <person name="Willems A."/>
        </authorList>
    </citation>
    <scope>NUCLEOTIDE SEQUENCE [LARGE SCALE GENOMIC DNA]</scope>
    <source>
        <strain evidence="5">PEPV15</strain>
    </source>
</reference>
<dbReference type="AlphaFoldDB" id="A0A2P7AKU4"/>
<evidence type="ECO:0000256" key="2">
    <source>
        <dbReference type="ARBA" id="ARBA00022801"/>
    </source>
</evidence>
<dbReference type="Proteomes" id="UP000241158">
    <property type="component" value="Unassembled WGS sequence"/>
</dbReference>
<accession>A0A2P7AKU4</accession>
<dbReference type="FunFam" id="3.40.50.1820:FF:000089">
    <property type="entry name" value="Alpha/beta hydrolase"/>
    <property type="match status" value="1"/>
</dbReference>
<organism evidence="4 5">
    <name type="scientific">Phyllobacterium endophyticum</name>
    <dbReference type="NCBI Taxonomy" id="1149773"/>
    <lineage>
        <taxon>Bacteria</taxon>
        <taxon>Pseudomonadati</taxon>
        <taxon>Pseudomonadota</taxon>
        <taxon>Alphaproteobacteria</taxon>
        <taxon>Hyphomicrobiales</taxon>
        <taxon>Phyllobacteriaceae</taxon>
        <taxon>Phyllobacterium</taxon>
    </lineage>
</organism>
<evidence type="ECO:0000259" key="3">
    <source>
        <dbReference type="Pfam" id="PF07859"/>
    </source>
</evidence>
<evidence type="ECO:0000256" key="1">
    <source>
        <dbReference type="ARBA" id="ARBA00010515"/>
    </source>
</evidence>
<dbReference type="PANTHER" id="PTHR48081">
    <property type="entry name" value="AB HYDROLASE SUPERFAMILY PROTEIN C4A8.06C"/>
    <property type="match status" value="1"/>
</dbReference>